<evidence type="ECO:0000313" key="3">
    <source>
        <dbReference type="Proteomes" id="UP000236182"/>
    </source>
</evidence>
<keyword evidence="1" id="KW-0472">Membrane</keyword>
<dbReference type="RefSeq" id="WP_109623822.1">
    <property type="nucleotide sequence ID" value="NZ_PPEI02000009.1"/>
</dbReference>
<keyword evidence="1" id="KW-1133">Transmembrane helix</keyword>
<name>A0A316WF25_9FLAO</name>
<feature type="transmembrane region" description="Helical" evidence="1">
    <location>
        <begin position="260"/>
        <end position="280"/>
    </location>
</feature>
<dbReference type="AlphaFoldDB" id="A0A316WF25"/>
<evidence type="ECO:0000256" key="1">
    <source>
        <dbReference type="SAM" id="Phobius"/>
    </source>
</evidence>
<feature type="transmembrane region" description="Helical" evidence="1">
    <location>
        <begin position="151"/>
        <end position="169"/>
    </location>
</feature>
<protein>
    <recommendedName>
        <fullName evidence="4">Conjugative transposon protein TraJ</fullName>
    </recommendedName>
</protein>
<dbReference type="OrthoDB" id="10008863at2"/>
<evidence type="ECO:0000313" key="2">
    <source>
        <dbReference type="EMBL" id="PWN59977.1"/>
    </source>
</evidence>
<evidence type="ECO:0008006" key="4">
    <source>
        <dbReference type="Google" id="ProtNLM"/>
    </source>
</evidence>
<comment type="caution">
    <text evidence="2">The sequence shown here is derived from an EMBL/GenBank/DDBJ whole genome shotgun (WGS) entry which is preliminary data.</text>
</comment>
<feature type="transmembrane region" description="Helical" evidence="1">
    <location>
        <begin position="354"/>
        <end position="372"/>
    </location>
</feature>
<keyword evidence="1" id="KW-0812">Transmembrane</keyword>
<feature type="transmembrane region" description="Helical" evidence="1">
    <location>
        <begin position="30"/>
        <end position="49"/>
    </location>
</feature>
<dbReference type="Proteomes" id="UP000236182">
    <property type="component" value="Unassembled WGS sequence"/>
</dbReference>
<feature type="transmembrane region" description="Helical" evidence="1">
    <location>
        <begin position="320"/>
        <end position="342"/>
    </location>
</feature>
<proteinExistence type="predicted"/>
<sequence length="434" mass="46402">MNLKYLRNFKYQKPPLKRGLDIKISNKQKVSLGVLAICVCYTGLFAQYGSSSSPMLPLKDVKTIITGVPGGGLANISTFYLTSFSFLDIVKYIINYIIQAQVAGTQTIANSTFGNTQMFSRITNVLTILACIGCAIKIGKHYLKTERYDNVPAFTGFFSYFGILVLFLFSDTLVTKLVSVNSSINTSAVSNIGNKINAELDEQIALDYENLVSQLKTLETEYISLTTDGGGLLDSGTIIRNRTDFYGKQAAFYAGNIGKYAYFSFFGVLITAVLAIPVFVMTLMVKILLSVMILGTKLVFLTSFIPGFENTWKTFMLNLVHILLWIPIFNSIIAFILSIISATMVTGSMTGGQIVWLSIVAIICAYQAVSLTTSAAGVLINGAGASIAGGLGSLSGMNAMSMSGKAISTGASIGAGVATGGSSTALQVASKLKK</sequence>
<gene>
    <name evidence="2" type="ORF">C1638_020635</name>
</gene>
<feature type="transmembrane region" description="Helical" evidence="1">
    <location>
        <begin position="378"/>
        <end position="397"/>
    </location>
</feature>
<keyword evidence="3" id="KW-1185">Reference proteome</keyword>
<feature type="transmembrane region" description="Helical" evidence="1">
    <location>
        <begin position="287"/>
        <end position="308"/>
    </location>
</feature>
<reference evidence="2" key="1">
    <citation type="submission" date="2018-04" db="EMBL/GenBank/DDBJ databases">
        <title>Draft Genome Sequences of Chryseobacterium lactis NCTC11390T isolated from milk, Chryseobacterium oncorhynchi 701B-08T from rainbow trout, and Chryseobacterium viscerum 687B-08T from diseased fish.</title>
        <authorList>
            <person name="Jeong J.-J."/>
            <person name="Lee Y.J."/>
            <person name="Pathiraja D."/>
            <person name="Park B."/>
            <person name="Choi I.-G."/>
            <person name="Kim K.D."/>
        </authorList>
    </citation>
    <scope>NUCLEOTIDE SEQUENCE [LARGE SCALE GENOMIC DNA]</scope>
    <source>
        <strain evidence="2">701B-08</strain>
    </source>
</reference>
<organism evidence="2 3">
    <name type="scientific">Chryseobacterium oncorhynchi</name>
    <dbReference type="NCBI Taxonomy" id="741074"/>
    <lineage>
        <taxon>Bacteria</taxon>
        <taxon>Pseudomonadati</taxon>
        <taxon>Bacteroidota</taxon>
        <taxon>Flavobacteriia</taxon>
        <taxon>Flavobacteriales</taxon>
        <taxon>Weeksellaceae</taxon>
        <taxon>Chryseobacterium group</taxon>
        <taxon>Chryseobacterium</taxon>
    </lineage>
</organism>
<accession>A0A316WF25</accession>
<dbReference type="EMBL" id="PPEI02000009">
    <property type="protein sequence ID" value="PWN59977.1"/>
    <property type="molecule type" value="Genomic_DNA"/>
</dbReference>